<dbReference type="SMART" id="SM00093">
    <property type="entry name" value="SERPIN"/>
    <property type="match status" value="1"/>
</dbReference>
<evidence type="ECO:0000256" key="6">
    <source>
        <dbReference type="ARBA" id="ARBA00022990"/>
    </source>
</evidence>
<dbReference type="GO" id="GO:0032691">
    <property type="term" value="P:negative regulation of interleukin-1 beta production"/>
    <property type="evidence" value="ECO:0007669"/>
    <property type="project" value="TreeGrafter"/>
</dbReference>
<comment type="subcellular location">
    <subcellularLocation>
        <location evidence="1">Cytoplasm</location>
    </subcellularLocation>
</comment>
<dbReference type="InterPro" id="IPR036186">
    <property type="entry name" value="Serpin_sf"/>
</dbReference>
<dbReference type="InterPro" id="IPR042185">
    <property type="entry name" value="Serpin_sf_2"/>
</dbReference>
<dbReference type="PANTHER" id="PTHR11461:SF180">
    <property type="entry name" value="LEUKOCYTE ELASTASE INHIBITOR"/>
    <property type="match status" value="1"/>
</dbReference>
<feature type="region of interest" description="Disordered" evidence="9">
    <location>
        <begin position="28"/>
        <end position="71"/>
    </location>
</feature>
<dbReference type="InterPro" id="IPR000215">
    <property type="entry name" value="Serpin_fam"/>
</dbReference>
<keyword evidence="6" id="KW-0007">Acetylation</keyword>
<evidence type="ECO:0000256" key="9">
    <source>
        <dbReference type="SAM" id="MobiDB-lite"/>
    </source>
</evidence>
<dbReference type="CDD" id="cd19560">
    <property type="entry name" value="serpinB1_LEI"/>
    <property type="match status" value="1"/>
</dbReference>
<dbReference type="AlphaFoldDB" id="A0AAV7VH54"/>
<evidence type="ECO:0000313" key="12">
    <source>
        <dbReference type="Proteomes" id="UP001066276"/>
    </source>
</evidence>
<dbReference type="GO" id="GO:0005615">
    <property type="term" value="C:extracellular space"/>
    <property type="evidence" value="ECO:0007669"/>
    <property type="project" value="InterPro"/>
</dbReference>
<sequence length="525" mass="59034">MEAVCQEDVGIIHEEDLSELSCWSVPSWKPEKESKTKEGLLFPQGIGEIQKGQEDTGDKEEKSRAEEEERKIPKEAHEMKLLSKRRCAILKKNWRPKTVAEREELRMITYPASTSVAIQSVILQESRTCGKTETSLRLKHNSPQILNMDNLCCANTHFALDLFQKLNETNPTGNIFISPFSISAALAMVLLGAKGNSAEQVSKTLHFDGVEDLHPGFQSLSTDINKAGTSYHLNLANRLFGEKTYTFLQEYLASSLKLYGAELSTADFIGAADAERQDINKWVEGQTNGKILDLLPDGSIDSSTILVLVNAIYFKGNWAEKFNAENTVDMPFRLNKNEQKTVKMMYQKKKFPFRYIMEANCRALELPYVGDELSMILLLPDDITDDATGLKQLESQLTLETIKEWTLPENMDAIDVHVHLPKFKLEDSYELKSTLASLGLVDIFVNGVADLSGMSGTRDLFLSKVVHKSFVEVNEEGTEAAAATAGIATFCMLREEEFRADHPFLFFIRHNPSKNMLFFGRYSSP</sequence>
<keyword evidence="3" id="KW-0963">Cytoplasm</keyword>
<keyword evidence="12" id="KW-1185">Reference proteome</keyword>
<dbReference type="Proteomes" id="UP001066276">
    <property type="component" value="Chromosome 2_1"/>
</dbReference>
<evidence type="ECO:0000313" key="11">
    <source>
        <dbReference type="EMBL" id="KAJ1200944.1"/>
    </source>
</evidence>
<proteinExistence type="inferred from homology"/>
<dbReference type="Pfam" id="PF00079">
    <property type="entry name" value="Serpin"/>
    <property type="match status" value="1"/>
</dbReference>
<feature type="compositionally biased region" description="Basic and acidic residues" evidence="9">
    <location>
        <begin position="51"/>
        <end position="71"/>
    </location>
</feature>
<dbReference type="PANTHER" id="PTHR11461">
    <property type="entry name" value="SERINE PROTEASE INHIBITOR, SERPIN"/>
    <property type="match status" value="1"/>
</dbReference>
<comment type="similarity">
    <text evidence="2">Belongs to the serpin family. Ov-serpin subfamily.</text>
</comment>
<evidence type="ECO:0000256" key="7">
    <source>
        <dbReference type="ARBA" id="ARBA00073281"/>
    </source>
</evidence>
<dbReference type="InterPro" id="IPR023796">
    <property type="entry name" value="Serpin_dom"/>
</dbReference>
<feature type="domain" description="Serpin" evidence="10">
    <location>
        <begin position="160"/>
        <end position="525"/>
    </location>
</feature>
<evidence type="ECO:0000256" key="1">
    <source>
        <dbReference type="ARBA" id="ARBA00004496"/>
    </source>
</evidence>
<dbReference type="InterPro" id="IPR042178">
    <property type="entry name" value="Serpin_sf_1"/>
</dbReference>
<evidence type="ECO:0000256" key="2">
    <source>
        <dbReference type="ARBA" id="ARBA00006426"/>
    </source>
</evidence>
<dbReference type="PROSITE" id="PS00284">
    <property type="entry name" value="SERPIN"/>
    <property type="match status" value="1"/>
</dbReference>
<keyword evidence="4" id="KW-0646">Protease inhibitor</keyword>
<dbReference type="SUPFAM" id="SSF56574">
    <property type="entry name" value="Serpins"/>
    <property type="match status" value="1"/>
</dbReference>
<dbReference type="FunFam" id="3.30.497.10:FF:000001">
    <property type="entry name" value="Serine protease inhibitor"/>
    <property type="match status" value="1"/>
</dbReference>
<reference evidence="11" key="1">
    <citation type="journal article" date="2022" name="bioRxiv">
        <title>Sequencing and chromosome-scale assembly of the giantPleurodeles waltlgenome.</title>
        <authorList>
            <person name="Brown T."/>
            <person name="Elewa A."/>
            <person name="Iarovenko S."/>
            <person name="Subramanian E."/>
            <person name="Araus A.J."/>
            <person name="Petzold A."/>
            <person name="Susuki M."/>
            <person name="Suzuki K.-i.T."/>
            <person name="Hayashi T."/>
            <person name="Toyoda A."/>
            <person name="Oliveira C."/>
            <person name="Osipova E."/>
            <person name="Leigh N.D."/>
            <person name="Simon A."/>
            <person name="Yun M.H."/>
        </authorList>
    </citation>
    <scope>NUCLEOTIDE SEQUENCE</scope>
    <source>
        <strain evidence="11">20211129_DDA</strain>
        <tissue evidence="11">Liver</tissue>
    </source>
</reference>
<dbReference type="InterPro" id="IPR023795">
    <property type="entry name" value="Serpin_CS"/>
</dbReference>
<keyword evidence="5" id="KW-0722">Serine protease inhibitor</keyword>
<name>A0AAV7VH54_PLEWA</name>
<organism evidence="11 12">
    <name type="scientific">Pleurodeles waltl</name>
    <name type="common">Iberian ribbed newt</name>
    <dbReference type="NCBI Taxonomy" id="8319"/>
    <lineage>
        <taxon>Eukaryota</taxon>
        <taxon>Metazoa</taxon>
        <taxon>Chordata</taxon>
        <taxon>Craniata</taxon>
        <taxon>Vertebrata</taxon>
        <taxon>Euteleostomi</taxon>
        <taxon>Amphibia</taxon>
        <taxon>Batrachia</taxon>
        <taxon>Caudata</taxon>
        <taxon>Salamandroidea</taxon>
        <taxon>Salamandridae</taxon>
        <taxon>Pleurodelinae</taxon>
        <taxon>Pleurodeles</taxon>
    </lineage>
</organism>
<dbReference type="Gene3D" id="2.30.39.10">
    <property type="entry name" value="Alpha-1-antitrypsin, domain 1"/>
    <property type="match status" value="1"/>
</dbReference>
<evidence type="ECO:0000256" key="8">
    <source>
        <dbReference type="ARBA" id="ARBA00079383"/>
    </source>
</evidence>
<comment type="caution">
    <text evidence="11">The sequence shown here is derived from an EMBL/GenBank/DDBJ whole genome shotgun (WGS) entry which is preliminary data.</text>
</comment>
<dbReference type="FunFam" id="2.30.39.10:FF:000014">
    <property type="entry name" value="Serpin family B member 9"/>
    <property type="match status" value="1"/>
</dbReference>
<dbReference type="GO" id="GO:0005737">
    <property type="term" value="C:cytoplasm"/>
    <property type="evidence" value="ECO:0007669"/>
    <property type="project" value="UniProtKB-SubCell"/>
</dbReference>
<gene>
    <name evidence="11" type="ORF">NDU88_004764</name>
</gene>
<evidence type="ECO:0000259" key="10">
    <source>
        <dbReference type="SMART" id="SM00093"/>
    </source>
</evidence>
<dbReference type="EMBL" id="JANPWB010000003">
    <property type="protein sequence ID" value="KAJ1200944.1"/>
    <property type="molecule type" value="Genomic_DNA"/>
</dbReference>
<dbReference type="Gene3D" id="3.30.497.10">
    <property type="entry name" value="Antithrombin, subunit I, domain 2"/>
    <property type="match status" value="1"/>
</dbReference>
<feature type="compositionally biased region" description="Basic and acidic residues" evidence="9">
    <location>
        <begin position="29"/>
        <end position="38"/>
    </location>
</feature>
<evidence type="ECO:0000256" key="5">
    <source>
        <dbReference type="ARBA" id="ARBA00022900"/>
    </source>
</evidence>
<protein>
    <recommendedName>
        <fullName evidence="7">Leukocyte elastase inhibitor</fullName>
    </recommendedName>
    <alternativeName>
        <fullName evidence="8">Serpin B1</fullName>
    </alternativeName>
</protein>
<accession>A0AAV7VH54</accession>
<evidence type="ECO:0000256" key="4">
    <source>
        <dbReference type="ARBA" id="ARBA00022690"/>
    </source>
</evidence>
<dbReference type="GO" id="GO:0004867">
    <property type="term" value="F:serine-type endopeptidase inhibitor activity"/>
    <property type="evidence" value="ECO:0007669"/>
    <property type="project" value="UniProtKB-KW"/>
</dbReference>
<evidence type="ECO:0000256" key="3">
    <source>
        <dbReference type="ARBA" id="ARBA00022490"/>
    </source>
</evidence>